<feature type="binding site" evidence="14">
    <location>
        <begin position="112"/>
        <end position="120"/>
    </location>
    <ligand>
        <name>5-phospho-alpha-D-ribose 1-diphosphate</name>
        <dbReference type="ChEBI" id="CHEBI:58017"/>
    </ligand>
</feature>
<comment type="similarity">
    <text evidence="13">Belongs to the TrpF family.</text>
</comment>
<dbReference type="STRING" id="1203190.GCA_000312345_00697"/>
<dbReference type="NCBIfam" id="TIGR01245">
    <property type="entry name" value="trpD"/>
    <property type="match status" value="1"/>
</dbReference>
<evidence type="ECO:0000256" key="4">
    <source>
        <dbReference type="ARBA" id="ARBA00004696"/>
    </source>
</evidence>
<dbReference type="InterPro" id="IPR035902">
    <property type="entry name" value="Nuc_phospho_transferase"/>
</dbReference>
<dbReference type="InterPro" id="IPR013785">
    <property type="entry name" value="Aldolase_TIM"/>
</dbReference>
<keyword evidence="6 14" id="KW-0328">Glycosyltransferase</keyword>
<evidence type="ECO:0000256" key="11">
    <source>
        <dbReference type="ARBA" id="ARBA00023239"/>
    </source>
</evidence>
<evidence type="ECO:0000313" key="20">
    <source>
        <dbReference type="EMBL" id="SDS71957.1"/>
    </source>
</evidence>
<feature type="binding site" evidence="14">
    <location>
        <position position="115"/>
    </location>
    <ligand>
        <name>anthranilate</name>
        <dbReference type="ChEBI" id="CHEBI:16567"/>
        <label>1</label>
    </ligand>
</feature>
<protein>
    <recommendedName>
        <fullName evidence="13 14">Multifunctional fusion protein</fullName>
    </recommendedName>
    <domain>
        <recommendedName>
            <fullName evidence="13">N-(5'-phosphoribosyl)anthranilate isomerase</fullName>
            <shortName evidence="13">PRAI</shortName>
            <ecNumber evidence="13">5.3.1.24</ecNumber>
        </recommendedName>
    </domain>
    <domain>
        <recommendedName>
            <fullName evidence="14">Anthranilate phosphoribosyltransferase</fullName>
            <ecNumber evidence="14">2.4.2.18</ecNumber>
        </recommendedName>
    </domain>
</protein>
<accession>A0A1H1UHH7</accession>
<dbReference type="Gene3D" id="3.40.1030.10">
    <property type="entry name" value="Nucleoside phosphorylase/phosphoribosyltransferase catalytic domain"/>
    <property type="match status" value="1"/>
</dbReference>
<evidence type="ECO:0000256" key="3">
    <source>
        <dbReference type="ARBA" id="ARBA00004664"/>
    </source>
</evidence>
<evidence type="ECO:0000256" key="9">
    <source>
        <dbReference type="ARBA" id="ARBA00023141"/>
    </source>
</evidence>
<dbReference type="HAMAP" id="MF_00211">
    <property type="entry name" value="TrpD"/>
    <property type="match status" value="1"/>
</dbReference>
<evidence type="ECO:0000259" key="16">
    <source>
        <dbReference type="Pfam" id="PF00218"/>
    </source>
</evidence>
<dbReference type="InterPro" id="IPR036320">
    <property type="entry name" value="Glycosyl_Trfase_fam3_N_dom_sf"/>
</dbReference>
<comment type="catalytic activity">
    <reaction evidence="2">
        <text>1-(2-carboxyphenylamino)-1-deoxy-D-ribulose 5-phosphate + H(+) = (1S,2R)-1-C-(indol-3-yl)glycerol 3-phosphate + CO2 + H2O</text>
        <dbReference type="Rhea" id="RHEA:23476"/>
        <dbReference type="ChEBI" id="CHEBI:15377"/>
        <dbReference type="ChEBI" id="CHEBI:15378"/>
        <dbReference type="ChEBI" id="CHEBI:16526"/>
        <dbReference type="ChEBI" id="CHEBI:58613"/>
        <dbReference type="ChEBI" id="CHEBI:58866"/>
        <dbReference type="EC" id="4.1.1.48"/>
    </reaction>
</comment>
<comment type="catalytic activity">
    <reaction evidence="14">
        <text>N-(5-phospho-beta-D-ribosyl)anthranilate + diphosphate = 5-phospho-alpha-D-ribose 1-diphosphate + anthranilate</text>
        <dbReference type="Rhea" id="RHEA:11768"/>
        <dbReference type="ChEBI" id="CHEBI:16567"/>
        <dbReference type="ChEBI" id="CHEBI:18277"/>
        <dbReference type="ChEBI" id="CHEBI:33019"/>
        <dbReference type="ChEBI" id="CHEBI:58017"/>
        <dbReference type="EC" id="2.4.2.18"/>
    </reaction>
</comment>
<evidence type="ECO:0000256" key="12">
    <source>
        <dbReference type="ARBA" id="ARBA00023268"/>
    </source>
</evidence>
<dbReference type="GO" id="GO:0004425">
    <property type="term" value="F:indole-3-glycerol-phosphate synthase activity"/>
    <property type="evidence" value="ECO:0007669"/>
    <property type="project" value="UniProtKB-EC"/>
</dbReference>
<evidence type="ECO:0000313" key="21">
    <source>
        <dbReference type="Proteomes" id="UP000182237"/>
    </source>
</evidence>
<dbReference type="PANTHER" id="PTHR43285">
    <property type="entry name" value="ANTHRANILATE PHOSPHORIBOSYLTRANSFERASE"/>
    <property type="match status" value="1"/>
</dbReference>
<evidence type="ECO:0000259" key="19">
    <source>
        <dbReference type="Pfam" id="PF02885"/>
    </source>
</evidence>
<dbReference type="InterPro" id="IPR011060">
    <property type="entry name" value="RibuloseP-bd_barrel"/>
</dbReference>
<dbReference type="Gene3D" id="3.20.20.70">
    <property type="entry name" value="Aldolase class I"/>
    <property type="match status" value="2"/>
</dbReference>
<dbReference type="GO" id="GO:0000162">
    <property type="term" value="P:L-tryptophan biosynthetic process"/>
    <property type="evidence" value="ECO:0007669"/>
    <property type="project" value="UniProtKB-UniRule"/>
</dbReference>
<keyword evidence="5 13" id="KW-0028">Amino-acid biosynthesis</keyword>
<comment type="subunit">
    <text evidence="14">Homodimer.</text>
</comment>
<feature type="domain" description="N-(5'phosphoribosyl) anthranilate isomerase (PRAI)" evidence="18">
    <location>
        <begin position="599"/>
        <end position="799"/>
    </location>
</feature>
<evidence type="ECO:0000256" key="15">
    <source>
        <dbReference type="SAM" id="MobiDB-lite"/>
    </source>
</evidence>
<keyword evidence="11" id="KW-0456">Lyase</keyword>
<feature type="binding site" evidence="14">
    <location>
        <position position="84"/>
    </location>
    <ligand>
        <name>anthranilate</name>
        <dbReference type="ChEBI" id="CHEBI:16567"/>
        <label>1</label>
    </ligand>
</feature>
<dbReference type="Gene3D" id="1.20.970.10">
    <property type="entry name" value="Transferase, Pyrimidine Nucleoside Phosphorylase, Chain C"/>
    <property type="match status" value="1"/>
</dbReference>
<keyword evidence="10 13" id="KW-0413">Isomerase</keyword>
<feature type="domain" description="Glycosyl transferase family 3 N-terminal" evidence="19">
    <location>
        <begin position="8"/>
        <end position="69"/>
    </location>
</feature>
<dbReference type="Pfam" id="PF00591">
    <property type="entry name" value="Glycos_transf_3"/>
    <property type="match status" value="1"/>
</dbReference>
<proteinExistence type="inferred from homology"/>
<feature type="compositionally biased region" description="Low complexity" evidence="15">
    <location>
        <begin position="317"/>
        <end position="327"/>
    </location>
</feature>
<evidence type="ECO:0000256" key="1">
    <source>
        <dbReference type="ARBA" id="ARBA00001164"/>
    </source>
</evidence>
<keyword evidence="12" id="KW-0511">Multifunctional enzyme</keyword>
<dbReference type="InterPro" id="IPR001240">
    <property type="entry name" value="PRAI_dom"/>
</dbReference>
<gene>
    <name evidence="14" type="primary">trpD</name>
    <name evidence="13" type="synonym">trpF</name>
    <name evidence="20" type="ORF">SAMN04488539_2243</name>
</gene>
<dbReference type="HAMAP" id="MF_00135">
    <property type="entry name" value="PRAI"/>
    <property type="match status" value="1"/>
</dbReference>
<dbReference type="Pfam" id="PF00697">
    <property type="entry name" value="PRAI"/>
    <property type="match status" value="1"/>
</dbReference>
<comment type="catalytic activity">
    <reaction evidence="1 13">
        <text>N-(5-phospho-beta-D-ribosyl)anthranilate = 1-(2-carboxyphenylamino)-1-deoxy-D-ribulose 5-phosphate</text>
        <dbReference type="Rhea" id="RHEA:21540"/>
        <dbReference type="ChEBI" id="CHEBI:18277"/>
        <dbReference type="ChEBI" id="CHEBI:58613"/>
        <dbReference type="EC" id="5.3.1.24"/>
    </reaction>
</comment>
<comment type="pathway">
    <text evidence="4">Amino-acid biosynthesis; L-tryptophan biosynthesis; L-tryptophan from chorismate: step 4/5.</text>
</comment>
<name>A0A1H1UHH7_9CORY</name>
<dbReference type="eggNOG" id="COG0547">
    <property type="taxonomic scope" value="Bacteria"/>
</dbReference>
<evidence type="ECO:0000259" key="18">
    <source>
        <dbReference type="Pfam" id="PF00697"/>
    </source>
</evidence>
<comment type="caution">
    <text evidence="14">Lacks conserved residue(s) required for the propagation of feature annotation.</text>
</comment>
<feature type="binding site" evidence="14">
    <location>
        <position position="228"/>
    </location>
    <ligand>
        <name>Mg(2+)</name>
        <dbReference type="ChEBI" id="CHEBI:18420"/>
        <label>2</label>
    </ligand>
</feature>
<dbReference type="eggNOG" id="COG0135">
    <property type="taxonomic scope" value="Bacteria"/>
</dbReference>
<feature type="region of interest" description="Disordered" evidence="15">
    <location>
        <begin position="287"/>
        <end position="339"/>
    </location>
</feature>
<comment type="cofactor">
    <cofactor evidence="14">
        <name>Mg(2+)</name>
        <dbReference type="ChEBI" id="CHEBI:18420"/>
    </cofactor>
    <text evidence="14">Binds 2 magnesium ions per monomer.</text>
</comment>
<feature type="compositionally biased region" description="Low complexity" evidence="15">
    <location>
        <begin position="287"/>
        <end position="306"/>
    </location>
</feature>
<dbReference type="InterPro" id="IPR017459">
    <property type="entry name" value="Glycosyl_Trfase_fam3_N_dom"/>
</dbReference>
<comment type="pathway">
    <text evidence="14">Amino-acid biosynthesis; L-tryptophan biosynthesis; L-tryptophan from chorismate: step 2/5.</text>
</comment>
<feature type="binding site" evidence="14">
    <location>
        <position position="92"/>
    </location>
    <ligand>
        <name>5-phospho-alpha-D-ribose 1-diphosphate</name>
        <dbReference type="ChEBI" id="CHEBI:58017"/>
    </ligand>
</feature>
<dbReference type="Pfam" id="PF02885">
    <property type="entry name" value="Glycos_trans_3N"/>
    <property type="match status" value="1"/>
</dbReference>
<dbReference type="EC" id="5.3.1.24" evidence="13"/>
<keyword evidence="21" id="KW-1185">Reference proteome</keyword>
<keyword evidence="14" id="KW-0460">Magnesium</keyword>
<dbReference type="PANTHER" id="PTHR43285:SF2">
    <property type="entry name" value="ANTHRANILATE PHOSPHORIBOSYLTRANSFERASE"/>
    <property type="match status" value="1"/>
</dbReference>
<comment type="similarity">
    <text evidence="14">Belongs to the anthranilate phosphoribosyltransferase family.</text>
</comment>
<evidence type="ECO:0000256" key="10">
    <source>
        <dbReference type="ARBA" id="ARBA00023235"/>
    </source>
</evidence>
<evidence type="ECO:0000256" key="5">
    <source>
        <dbReference type="ARBA" id="ARBA00022605"/>
    </source>
</evidence>
<dbReference type="GO" id="GO:0004640">
    <property type="term" value="F:phosphoribosylanthranilate isomerase activity"/>
    <property type="evidence" value="ECO:0007669"/>
    <property type="project" value="UniProtKB-UniRule"/>
</dbReference>
<keyword evidence="9 13" id="KW-0057">Aromatic amino acid biosynthesis</keyword>
<feature type="binding site" evidence="14">
    <location>
        <begin position="94"/>
        <end position="97"/>
    </location>
    <ligand>
        <name>5-phospho-alpha-D-ribose 1-diphosphate</name>
        <dbReference type="ChEBI" id="CHEBI:58017"/>
    </ligand>
</feature>
<dbReference type="InterPro" id="IPR013798">
    <property type="entry name" value="Indole-3-glycerol_P_synth_dom"/>
</dbReference>
<keyword evidence="7 14" id="KW-0808">Transferase</keyword>
<feature type="binding site" evidence="14">
    <location>
        <position position="229"/>
    </location>
    <ligand>
        <name>Mg(2+)</name>
        <dbReference type="ChEBI" id="CHEBI:18420"/>
        <label>1</label>
    </ligand>
</feature>
<feature type="domain" description="Glycosyl transferase family 3" evidence="17">
    <location>
        <begin position="78"/>
        <end position="289"/>
    </location>
</feature>
<evidence type="ECO:0000256" key="13">
    <source>
        <dbReference type="HAMAP-Rule" id="MF_00135"/>
    </source>
</evidence>
<feature type="binding site" evidence="14">
    <location>
        <position position="124"/>
    </location>
    <ligand>
        <name>5-phospho-alpha-D-ribose 1-diphosphate</name>
        <dbReference type="ChEBI" id="CHEBI:58017"/>
    </ligand>
</feature>
<feature type="domain" description="Indole-3-glycerol phosphate synthase" evidence="16">
    <location>
        <begin position="348"/>
        <end position="594"/>
    </location>
</feature>
<feature type="binding site" evidence="14">
    <location>
        <position position="84"/>
    </location>
    <ligand>
        <name>5-phospho-alpha-D-ribose 1-diphosphate</name>
        <dbReference type="ChEBI" id="CHEBI:58017"/>
    </ligand>
</feature>
<dbReference type="AlphaFoldDB" id="A0A1H1UHH7"/>
<dbReference type="EMBL" id="LT629765">
    <property type="protein sequence ID" value="SDS71957.1"/>
    <property type="molecule type" value="Genomic_DNA"/>
</dbReference>
<feature type="binding site" evidence="14">
    <location>
        <position position="96"/>
    </location>
    <ligand>
        <name>Mg(2+)</name>
        <dbReference type="ChEBI" id="CHEBI:18420"/>
        <label>1</label>
    </ligand>
</feature>
<reference evidence="20 21" key="1">
    <citation type="submission" date="2016-10" db="EMBL/GenBank/DDBJ databases">
        <authorList>
            <person name="de Groot N.N."/>
        </authorList>
    </citation>
    <scope>NUCLEOTIDE SEQUENCE [LARGE SCALE GENOMIC DNA]</scope>
    <source>
        <strain evidence="20 21">DSM 45434</strain>
    </source>
</reference>
<organism evidence="20 21">
    <name type="scientific">Corynebacterium timonense</name>
    <dbReference type="NCBI Taxonomy" id="441500"/>
    <lineage>
        <taxon>Bacteria</taxon>
        <taxon>Bacillati</taxon>
        <taxon>Actinomycetota</taxon>
        <taxon>Actinomycetes</taxon>
        <taxon>Mycobacteriales</taxon>
        <taxon>Corynebacteriaceae</taxon>
        <taxon>Corynebacterium</taxon>
    </lineage>
</organism>
<evidence type="ECO:0000256" key="7">
    <source>
        <dbReference type="ARBA" id="ARBA00022679"/>
    </source>
</evidence>
<dbReference type="EC" id="2.4.2.18" evidence="14"/>
<dbReference type="SUPFAM" id="SSF47648">
    <property type="entry name" value="Nucleoside phosphorylase/phosphoribosyltransferase N-terminal domain"/>
    <property type="match status" value="1"/>
</dbReference>
<evidence type="ECO:0000259" key="17">
    <source>
        <dbReference type="Pfam" id="PF00591"/>
    </source>
</evidence>
<dbReference type="GO" id="GO:0005829">
    <property type="term" value="C:cytosol"/>
    <property type="evidence" value="ECO:0007669"/>
    <property type="project" value="TreeGrafter"/>
</dbReference>
<sequence length="806" mass="85705">MASDKALEVLRRFLDNPAPTLDEAIEAFTPLTVGDYDDVHIAALLATVRTRGETFADIAGAARAFLRAGRPFPVTGEGIMDSAGTGGDGANTINITTAASLVAAAGGVRMVKCGNRSVSSKSGSADVLEALNIPLDLDPERAVRQFESSNFTFLFAPAYNPAIAHVQPVRKSLGVPTIFNTLGPLLSPGRPEFQIMGIANPRLGQLIAETMKELGRGRALVVHGAGTDEIALHGETLVWELTRDGAIEQYTVTPEDLGLPRYTLGQLAGGDGPANAAAMRATFGGRARTRTATRSPPPRARCSTSTARPTHWPPGRPARSSSSPAARCKSGSRRTRRPITVPNMPTVLEGIVQARYRHLDEIKRRIAHVDPATLPRSERSLYGNLARPGAQYIMECKAASPSLGVIRAHYEPGEIAATYSRYAAGISVLCEPERFGGDYDHLATVAATTHLPVLCKDFIVDSVQVHAARYFGADAILLMLSVLDDATYGELAGEAKRLGMDVLTEVIDEEEARRAERLGARIVGINHRNLHDLSIDLERSARLAPLVAEGTLVVSESGIRDAETVRRLGGHSDGFLVGSQLTGQPDVDLAARSLVYGANKVCGLTTWSAAQAARAAGAVYGGLVFEESSPRNVSRETSADIIAHEPNLRYVAVSRRTTGWDELVQDGVVAAQVHAPYQGSIEAEVDLVRRVRAEVGEGTEVWRAVSMTEPEGAQVATALLGDVDKLVLDAHDGGSGEAFDWAEVPEEVKDSALLAGGIGPANAEAALRVGCAGLDLNSGVEYPGQPGRKDAAAIRAAFQTIRNFHY</sequence>
<comment type="function">
    <text evidence="14">Catalyzes the transfer of the phosphoribosyl group of 5-phosphorylribose-1-pyrophosphate (PRPP) to anthranilate to yield N-(5'-phosphoribosyl)-anthranilate (PRA).</text>
</comment>
<dbReference type="SUPFAM" id="SSF52418">
    <property type="entry name" value="Nucleoside phosphorylase/phosphoribosyltransferase catalytic domain"/>
    <property type="match status" value="1"/>
</dbReference>
<dbReference type="eggNOG" id="COG0134">
    <property type="taxonomic scope" value="Bacteria"/>
</dbReference>
<feature type="binding site" evidence="14">
    <location>
        <position position="229"/>
    </location>
    <ligand>
        <name>Mg(2+)</name>
        <dbReference type="ChEBI" id="CHEBI:18420"/>
        <label>2</label>
    </ligand>
</feature>
<dbReference type="NCBIfam" id="NF006945">
    <property type="entry name" value="PRK09427.1"/>
    <property type="match status" value="1"/>
</dbReference>
<evidence type="ECO:0000256" key="2">
    <source>
        <dbReference type="ARBA" id="ARBA00001633"/>
    </source>
</evidence>
<dbReference type="Pfam" id="PF00218">
    <property type="entry name" value="IGPS"/>
    <property type="match status" value="1"/>
</dbReference>
<dbReference type="Proteomes" id="UP000182237">
    <property type="component" value="Chromosome I"/>
</dbReference>
<evidence type="ECO:0000256" key="8">
    <source>
        <dbReference type="ARBA" id="ARBA00022822"/>
    </source>
</evidence>
<feature type="binding site" evidence="14">
    <location>
        <position position="170"/>
    </location>
    <ligand>
        <name>anthranilate</name>
        <dbReference type="ChEBI" id="CHEBI:16567"/>
        <label>2</label>
    </ligand>
</feature>
<dbReference type="SUPFAM" id="SSF51366">
    <property type="entry name" value="Ribulose-phoshate binding barrel"/>
    <property type="match status" value="2"/>
</dbReference>
<dbReference type="InterPro" id="IPR005940">
    <property type="entry name" value="Anthranilate_Pribosyl_Tfrase"/>
</dbReference>
<keyword evidence="8 13" id="KW-0822">Tryptophan biosynthesis</keyword>
<feature type="binding site" evidence="14">
    <location>
        <begin position="87"/>
        <end position="88"/>
    </location>
    <ligand>
        <name>5-phospho-alpha-D-ribose 1-diphosphate</name>
        <dbReference type="ChEBI" id="CHEBI:58017"/>
    </ligand>
</feature>
<dbReference type="CDD" id="cd00331">
    <property type="entry name" value="IGPS"/>
    <property type="match status" value="1"/>
</dbReference>
<dbReference type="InterPro" id="IPR000312">
    <property type="entry name" value="Glycosyl_Trfase_fam3"/>
</dbReference>
<keyword evidence="14" id="KW-0479">Metal-binding</keyword>
<evidence type="ECO:0000256" key="14">
    <source>
        <dbReference type="HAMAP-Rule" id="MF_00211"/>
    </source>
</evidence>
<dbReference type="CDD" id="cd00405">
    <property type="entry name" value="PRAI"/>
    <property type="match status" value="1"/>
</dbReference>
<dbReference type="UniPathway" id="UPA00035">
    <property type="reaction ID" value="UER00041"/>
</dbReference>
<comment type="pathway">
    <text evidence="3 13">Amino-acid biosynthesis; L-tryptophan biosynthesis; L-tryptophan from chorismate: step 3/5.</text>
</comment>
<evidence type="ECO:0000256" key="6">
    <source>
        <dbReference type="ARBA" id="ARBA00022676"/>
    </source>
</evidence>
<dbReference type="GO" id="GO:0004048">
    <property type="term" value="F:anthranilate phosphoribosyltransferase activity"/>
    <property type="evidence" value="ECO:0007669"/>
    <property type="project" value="UniProtKB-UniRule"/>
</dbReference>
<dbReference type="GO" id="GO:0000287">
    <property type="term" value="F:magnesium ion binding"/>
    <property type="evidence" value="ECO:0007669"/>
    <property type="project" value="UniProtKB-UniRule"/>
</dbReference>